<organism evidence="2 3">
    <name type="scientific">Archangium gephyra</name>
    <dbReference type="NCBI Taxonomy" id="48"/>
    <lineage>
        <taxon>Bacteria</taxon>
        <taxon>Pseudomonadati</taxon>
        <taxon>Myxococcota</taxon>
        <taxon>Myxococcia</taxon>
        <taxon>Myxococcales</taxon>
        <taxon>Cystobacterineae</taxon>
        <taxon>Archangiaceae</taxon>
        <taxon>Archangium</taxon>
    </lineage>
</organism>
<sequence>MYVRVALLGCVLSLAAGCSGTRGEGVESAGLTGADETVPAPEHALSGCVSAQAQLETTAPLNLRQGPSTGSPIVLTLSEGAALSVAAESCPDNGFYKVRFGGFEGWAYGAWLHASTGTLESALSYANTRTDAMARARTVVGFSYWWGGGRWLETGATSTNKGSCTGSCGNCTHSGSYGADCSGFAAKVWVVPSTNQPVSLGSHPYSTVAFDNEYHGWHNVERGNIQMADAMVYNVDGAGHIFIYEKGDPWGNMYAYECKGCSEGCVYNIRSASNSYKAIGRDGITAGASSGGDGNVYAVMRAATGTGTTEVHVLNRATNYQSFIYETGTALHETGTDGSWMFRMGDYNNDGKQDLWAIAKNAVQTDVHILDGATNFQSFLLHAATGLHNTGTDLTWVFLVGDYNGDGRKDLYAVNKNANGK</sequence>
<dbReference type="InterPro" id="IPR028994">
    <property type="entry name" value="Integrin_alpha_N"/>
</dbReference>
<dbReference type="SUPFAM" id="SSF69318">
    <property type="entry name" value="Integrin alpha N-terminal domain"/>
    <property type="match status" value="1"/>
</dbReference>
<dbReference type="Gene3D" id="3.90.1720.10">
    <property type="entry name" value="endopeptidase domain like (from Nostoc punctiforme)"/>
    <property type="match status" value="1"/>
</dbReference>
<dbReference type="EMBL" id="QUMU01000011">
    <property type="protein sequence ID" value="REG26452.1"/>
    <property type="molecule type" value="Genomic_DNA"/>
</dbReference>
<keyword evidence="3" id="KW-1185">Reference proteome</keyword>
<accession>A0ABX9JSM9</accession>
<feature type="non-terminal residue" evidence="2">
    <location>
        <position position="421"/>
    </location>
</feature>
<name>A0ABX9JSM9_9BACT</name>
<evidence type="ECO:0000259" key="1">
    <source>
        <dbReference type="Pfam" id="PF08239"/>
    </source>
</evidence>
<evidence type="ECO:0000313" key="3">
    <source>
        <dbReference type="Proteomes" id="UP000256345"/>
    </source>
</evidence>
<feature type="domain" description="SH3b" evidence="1">
    <location>
        <begin position="61"/>
        <end position="112"/>
    </location>
</feature>
<evidence type="ECO:0000313" key="2">
    <source>
        <dbReference type="EMBL" id="REG26452.1"/>
    </source>
</evidence>
<dbReference type="Proteomes" id="UP000256345">
    <property type="component" value="Unassembled WGS sequence"/>
</dbReference>
<proteinExistence type="predicted"/>
<dbReference type="Gene3D" id="2.30.30.40">
    <property type="entry name" value="SH3 Domains"/>
    <property type="match status" value="1"/>
</dbReference>
<dbReference type="Pfam" id="PF08239">
    <property type="entry name" value="SH3_3"/>
    <property type="match status" value="1"/>
</dbReference>
<reference evidence="2 3" key="1">
    <citation type="submission" date="2018-08" db="EMBL/GenBank/DDBJ databases">
        <title>Genomic Encyclopedia of Archaeal and Bacterial Type Strains, Phase II (KMG-II): from individual species to whole genera.</title>
        <authorList>
            <person name="Goeker M."/>
        </authorList>
    </citation>
    <scope>NUCLEOTIDE SEQUENCE [LARGE SCALE GENOMIC DNA]</scope>
    <source>
        <strain evidence="2 3">DSM 2261</strain>
    </source>
</reference>
<comment type="caution">
    <text evidence="2">The sequence shown here is derived from an EMBL/GenBank/DDBJ whole genome shotgun (WGS) entry which is preliminary data.</text>
</comment>
<protein>
    <submittedName>
        <fullName evidence="2">VCBS repeat protein</fullName>
    </submittedName>
</protein>
<dbReference type="InterPro" id="IPR003646">
    <property type="entry name" value="SH3-like_bac-type"/>
</dbReference>
<dbReference type="PROSITE" id="PS51257">
    <property type="entry name" value="PROKAR_LIPOPROTEIN"/>
    <property type="match status" value="1"/>
</dbReference>
<gene>
    <name evidence="2" type="ORF">ATI61_1111</name>
</gene>